<accession>A0A914PGK2</accession>
<evidence type="ECO:0000313" key="2">
    <source>
        <dbReference type="WBParaSite" id="PDA_v2.g17400.t1"/>
    </source>
</evidence>
<dbReference type="AlphaFoldDB" id="A0A914PGK2"/>
<name>A0A914PGK2_9BILA</name>
<dbReference type="WBParaSite" id="PDA_v2.g17400.t1">
    <property type="protein sequence ID" value="PDA_v2.g17400.t1"/>
    <property type="gene ID" value="PDA_v2.g17400"/>
</dbReference>
<proteinExistence type="predicted"/>
<reference evidence="2" key="1">
    <citation type="submission" date="2022-11" db="UniProtKB">
        <authorList>
            <consortium name="WormBaseParasite"/>
        </authorList>
    </citation>
    <scope>IDENTIFICATION</scope>
</reference>
<organism evidence="1 2">
    <name type="scientific">Panagrolaimus davidi</name>
    <dbReference type="NCBI Taxonomy" id="227884"/>
    <lineage>
        <taxon>Eukaryota</taxon>
        <taxon>Metazoa</taxon>
        <taxon>Ecdysozoa</taxon>
        <taxon>Nematoda</taxon>
        <taxon>Chromadorea</taxon>
        <taxon>Rhabditida</taxon>
        <taxon>Tylenchina</taxon>
        <taxon>Panagrolaimomorpha</taxon>
        <taxon>Panagrolaimoidea</taxon>
        <taxon>Panagrolaimidae</taxon>
        <taxon>Panagrolaimus</taxon>
    </lineage>
</organism>
<dbReference type="Proteomes" id="UP000887578">
    <property type="component" value="Unplaced"/>
</dbReference>
<keyword evidence="1" id="KW-1185">Reference proteome</keyword>
<protein>
    <submittedName>
        <fullName evidence="2">Uncharacterized protein</fullName>
    </submittedName>
</protein>
<sequence length="114" mass="13289">MAATALNFDLLHKFLTADSEAFKRLSEEDFTVKWMVPFQIIRSFIRAIIRFVEVLDPEVFYVDNDFFDEWFALIESTYPISIIINVTSGLCWAHVLEKVFEVTNSDESAAIENW</sequence>
<evidence type="ECO:0000313" key="1">
    <source>
        <dbReference type="Proteomes" id="UP000887578"/>
    </source>
</evidence>